<dbReference type="NCBIfam" id="TIGR01643">
    <property type="entry name" value="YD_repeat_2x"/>
    <property type="match status" value="1"/>
</dbReference>
<keyword evidence="3" id="KW-1185">Reference proteome</keyword>
<dbReference type="AlphaFoldDB" id="A0A2U8QVA6"/>
<accession>A0A2U8QVA6</accession>
<protein>
    <recommendedName>
        <fullName evidence="4">Sugar-binding protein</fullName>
    </recommendedName>
</protein>
<evidence type="ECO:0000313" key="3">
    <source>
        <dbReference type="Proteomes" id="UP000245429"/>
    </source>
</evidence>
<name>A0A2U8QVA6_9FLAO</name>
<feature type="chain" id="PRO_5015987202" description="Sugar-binding protein" evidence="1">
    <location>
        <begin position="24"/>
        <end position="1216"/>
    </location>
</feature>
<dbReference type="KEGG" id="fse:DI487_08030"/>
<dbReference type="Proteomes" id="UP000245429">
    <property type="component" value="Chromosome"/>
</dbReference>
<keyword evidence="1" id="KW-0732">Signal</keyword>
<feature type="signal peptide" evidence="1">
    <location>
        <begin position="1"/>
        <end position="23"/>
    </location>
</feature>
<dbReference type="EMBL" id="CP029463">
    <property type="protein sequence ID" value="AWM13816.1"/>
    <property type="molecule type" value="Genomic_DNA"/>
</dbReference>
<evidence type="ECO:0000313" key="2">
    <source>
        <dbReference type="EMBL" id="AWM13816.1"/>
    </source>
</evidence>
<reference evidence="2 3" key="1">
    <citation type="submission" date="2018-05" db="EMBL/GenBank/DDBJ databases">
        <title>Flavobacterium sp. MEBiC07310.</title>
        <authorList>
            <person name="Baek K."/>
        </authorList>
    </citation>
    <scope>NUCLEOTIDE SEQUENCE [LARGE SCALE GENOMIC DNA]</scope>
    <source>
        <strain evidence="2 3">MEBiC07310</strain>
    </source>
</reference>
<dbReference type="InterPro" id="IPR031325">
    <property type="entry name" value="RHS_repeat"/>
</dbReference>
<gene>
    <name evidence="2" type="ORF">DI487_08030</name>
</gene>
<dbReference type="OrthoDB" id="9814627at2"/>
<sequence length="1216" mass="140693">MNYRIIYNCLMLILVLYSNFIKAQNNRDNSVDYSDFVNKTINKPNNYTFHNYSTEGSVDPLTGRFGLNVNFHTIEDKYINIPITLQYSTSGVHLDDISNEIGIDWHLNAGGSITRVVKDVADEIGLYNHYNQRFCDNQANFVGSGQDISYGSYDINFLKAINTSYGTYRGSLSATLGTWYINFFPERRFSNILSEIGSLIEIKKFEFWAESDEVNSTPTFNVDTEPDIFRCVIGDLDFSFVFKRKAAYFNIDGGSAGYMNPSYFEAVPIDDTGIKIKYYTDFVQFYDKRKNYSPNGQKRDQEEAVITKFEITDKKGIVYIFENFDFIDADVIEEYYHNFFGQNNSRIFQWKTYNTMVNNWKIKTIKLPDNKVINFQYIANEYLYQKQVPRIHDGEYTGLKYNLSPTLPSYAIGRLDTHIEGYSISEISYENQKVKFYYSTFRPDLKTGGLNLDKIELWHRDQELIKSFDLLKTYSYADLDGGHEDYRMFLSSIDDSTNEKSYSFTYNNEGLLPPRSYVQYQDIFGYYLGYQPITNPYPSFPTVYIDPNDTTGNKICYDIPNVPYYTVNGNGDRFVNLNSPKIGTLKKIGFPTGGELEIEYENNTYFDPKLINKKALGPGVRVNELRYYAATGVSAKKVQYFYDKFDDVNSSSGTLLYKPSLAYISNWNLNNSYDRQNDIENNTYDYYDAAERRAYYDYYHFDHHYSKEKWEQAGLYNHTIYAKMVRFSTHNIGHRVDNKGREIIYPNVMEKFINFEDTNKSYSVKYYFNNVDNRTEVNSITGPSDEPNDYAPGNSNTTYSLFSPFLANTDNGNGYVKTAAGFIERKGYDIYPFPERNFFGSLDNQLFGKLLKKEYFDNNGQQKYTEEYIYTQITKEDVVNPDNVLKSLKTDFLKMHLYNSNDITEQFLIYLKYLPGSSMTQADIQNYHGLYMFSINPIKYDSKIVLENKKTTTYFNSGNIVIQQNFFYNNSENLEVTNQTTSSSGGNLLETKYSYAHEIGDQNLIDLNIIGTPLKEEDFKDGSLMGLKQINFGNFQDGTTYFTYDGLWIDPYVDSTNLYLPKSYSTLKGDGIGTLEEESIIDLRDYKGNILQYHNKLGEYTSMIWGYGNTQPVAIIENIQYSNIPILLITNIQVNSDLNSISESTLLNDLNALRTDPALVNAMVTTYTYKPLVGISTITDPKGNTTTYHYDSFGRLQYVKDKDGNILNENEYHYKN</sequence>
<proteinExistence type="predicted"/>
<dbReference type="InterPro" id="IPR006530">
    <property type="entry name" value="YD"/>
</dbReference>
<dbReference type="Pfam" id="PF05593">
    <property type="entry name" value="RHS_repeat"/>
    <property type="match status" value="1"/>
</dbReference>
<evidence type="ECO:0000256" key="1">
    <source>
        <dbReference type="SAM" id="SignalP"/>
    </source>
</evidence>
<evidence type="ECO:0008006" key="4">
    <source>
        <dbReference type="Google" id="ProtNLM"/>
    </source>
</evidence>
<organism evidence="2 3">
    <name type="scientific">Flavobacterium sediminis</name>
    <dbReference type="NCBI Taxonomy" id="2201181"/>
    <lineage>
        <taxon>Bacteria</taxon>
        <taxon>Pseudomonadati</taxon>
        <taxon>Bacteroidota</taxon>
        <taxon>Flavobacteriia</taxon>
        <taxon>Flavobacteriales</taxon>
        <taxon>Flavobacteriaceae</taxon>
        <taxon>Flavobacterium</taxon>
    </lineage>
</organism>